<evidence type="ECO:0000259" key="3">
    <source>
        <dbReference type="PROSITE" id="PS50977"/>
    </source>
</evidence>
<organism evidence="4 5">
    <name type="scientific">Actinacidiphila glaucinigra</name>
    <dbReference type="NCBI Taxonomy" id="235986"/>
    <lineage>
        <taxon>Bacteria</taxon>
        <taxon>Bacillati</taxon>
        <taxon>Actinomycetota</taxon>
        <taxon>Actinomycetes</taxon>
        <taxon>Kitasatosporales</taxon>
        <taxon>Streptomycetaceae</taxon>
        <taxon>Actinacidiphila</taxon>
    </lineage>
</organism>
<dbReference type="PANTHER" id="PTHR30055:SF235">
    <property type="entry name" value="TRANSCRIPTIONAL REGULATORY PROTEIN"/>
    <property type="match status" value="1"/>
</dbReference>
<dbReference type="InterPro" id="IPR036271">
    <property type="entry name" value="Tet_transcr_reg_TetR-rel_C_sf"/>
</dbReference>
<dbReference type="Proteomes" id="UP000198280">
    <property type="component" value="Unassembled WGS sequence"/>
</dbReference>
<gene>
    <name evidence="4" type="ORF">SAMN05216252_105107</name>
</gene>
<dbReference type="GO" id="GO:0000976">
    <property type="term" value="F:transcription cis-regulatory region binding"/>
    <property type="evidence" value="ECO:0007669"/>
    <property type="project" value="TreeGrafter"/>
</dbReference>
<evidence type="ECO:0000313" key="4">
    <source>
        <dbReference type="EMBL" id="SNS34610.1"/>
    </source>
</evidence>
<feature type="domain" description="HTH tetR-type" evidence="3">
    <location>
        <begin position="13"/>
        <end position="73"/>
    </location>
</feature>
<dbReference type="Pfam" id="PF17920">
    <property type="entry name" value="TetR_C_16"/>
    <property type="match status" value="1"/>
</dbReference>
<accession>A0A239DQ27</accession>
<keyword evidence="5" id="KW-1185">Reference proteome</keyword>
<dbReference type="InterPro" id="IPR001647">
    <property type="entry name" value="HTH_TetR"/>
</dbReference>
<dbReference type="PRINTS" id="PR00455">
    <property type="entry name" value="HTHTETR"/>
</dbReference>
<dbReference type="SUPFAM" id="SSF48498">
    <property type="entry name" value="Tetracyclin repressor-like, C-terminal domain"/>
    <property type="match status" value="1"/>
</dbReference>
<dbReference type="SUPFAM" id="SSF46689">
    <property type="entry name" value="Homeodomain-like"/>
    <property type="match status" value="1"/>
</dbReference>
<dbReference type="PROSITE" id="PS50977">
    <property type="entry name" value="HTH_TETR_2"/>
    <property type="match status" value="1"/>
</dbReference>
<feature type="DNA-binding region" description="H-T-H motif" evidence="2">
    <location>
        <begin position="36"/>
        <end position="55"/>
    </location>
</feature>
<dbReference type="Gene3D" id="1.10.10.60">
    <property type="entry name" value="Homeodomain-like"/>
    <property type="match status" value="1"/>
</dbReference>
<dbReference type="GO" id="GO:0003700">
    <property type="term" value="F:DNA-binding transcription factor activity"/>
    <property type="evidence" value="ECO:0007669"/>
    <property type="project" value="TreeGrafter"/>
</dbReference>
<dbReference type="AlphaFoldDB" id="A0A239DQ27"/>
<name>A0A239DQ27_9ACTN</name>
<dbReference type="InterPro" id="IPR050109">
    <property type="entry name" value="HTH-type_TetR-like_transc_reg"/>
</dbReference>
<dbReference type="InterPro" id="IPR041678">
    <property type="entry name" value="TetR_C_16"/>
</dbReference>
<keyword evidence="1 2" id="KW-0238">DNA-binding</keyword>
<dbReference type="EMBL" id="FZOF01000005">
    <property type="protein sequence ID" value="SNS34610.1"/>
    <property type="molecule type" value="Genomic_DNA"/>
</dbReference>
<evidence type="ECO:0000313" key="5">
    <source>
        <dbReference type="Proteomes" id="UP000198280"/>
    </source>
</evidence>
<sequence length="187" mass="20577">MTDGTPSRRRDSARSRELLLQAAGELFSERGFDRTTIRDIGERAGVDPALIARYFGNKSALYIAVVRAEMGDTPPPDLLGADRLRSLFERRNRRSAGPVFWSAVQAHDDPAVQEAAHAQLYLRLVDPLRERFAGKGLDRPQLRAEVATAAFLGVLLARGAGTLDELAAVDLEELLPLVQETLRTLDS</sequence>
<evidence type="ECO:0000256" key="2">
    <source>
        <dbReference type="PROSITE-ProRule" id="PRU00335"/>
    </source>
</evidence>
<dbReference type="Gene3D" id="1.10.357.10">
    <property type="entry name" value="Tetracycline Repressor, domain 2"/>
    <property type="match status" value="1"/>
</dbReference>
<evidence type="ECO:0000256" key="1">
    <source>
        <dbReference type="ARBA" id="ARBA00023125"/>
    </source>
</evidence>
<proteinExistence type="predicted"/>
<protein>
    <submittedName>
        <fullName evidence="4">Transcriptional regulator, TetR family</fullName>
    </submittedName>
</protein>
<dbReference type="Pfam" id="PF00440">
    <property type="entry name" value="TetR_N"/>
    <property type="match status" value="1"/>
</dbReference>
<dbReference type="RefSeq" id="WP_179279752.1">
    <property type="nucleotide sequence ID" value="NZ_FZOF01000005.1"/>
</dbReference>
<dbReference type="InterPro" id="IPR009057">
    <property type="entry name" value="Homeodomain-like_sf"/>
</dbReference>
<dbReference type="PANTHER" id="PTHR30055">
    <property type="entry name" value="HTH-TYPE TRANSCRIPTIONAL REGULATOR RUTR"/>
    <property type="match status" value="1"/>
</dbReference>
<reference evidence="4 5" key="1">
    <citation type="submission" date="2017-06" db="EMBL/GenBank/DDBJ databases">
        <authorList>
            <person name="Kim H.J."/>
            <person name="Triplett B.A."/>
        </authorList>
    </citation>
    <scope>NUCLEOTIDE SEQUENCE [LARGE SCALE GENOMIC DNA]</scope>
    <source>
        <strain evidence="4 5">CGMCC 4.1858</strain>
    </source>
</reference>